<dbReference type="SUPFAM" id="SSF48403">
    <property type="entry name" value="Ankyrin repeat"/>
    <property type="match status" value="1"/>
</dbReference>
<organism evidence="1 2">
    <name type="scientific">Meganyctiphanes norvegica</name>
    <name type="common">Northern krill</name>
    <name type="synonym">Thysanopoda norvegica</name>
    <dbReference type="NCBI Taxonomy" id="48144"/>
    <lineage>
        <taxon>Eukaryota</taxon>
        <taxon>Metazoa</taxon>
        <taxon>Ecdysozoa</taxon>
        <taxon>Arthropoda</taxon>
        <taxon>Crustacea</taxon>
        <taxon>Multicrustacea</taxon>
        <taxon>Malacostraca</taxon>
        <taxon>Eumalacostraca</taxon>
        <taxon>Eucarida</taxon>
        <taxon>Euphausiacea</taxon>
        <taxon>Euphausiidae</taxon>
        <taxon>Meganyctiphanes</taxon>
    </lineage>
</organism>
<sequence>NWEERVRSIFIACERGHFSGKGGVADLLIKYLLPGTIQDSHGRSLLHCAVSTKVVPSGEPLWQIADLKSLVNDHHCNVNARNFSGGTILHILVSSFEYTKDDICCYGGEKITVSEAWLKLVQGLLELECNPALADYNNKTPAMYVNDNTTLRQLLSQEIYLKPPTYTANKMKFITNAAKQGESSIVMMMTKTGMPYFGPSVCPLKQAMENNHRDTVMLLQSSGLSLLSSSNINTIKSKDLPAIFQALLRLEICNVLQEEMRKISLGNNSLQELLFYMQDTQQKVKDGNIDFIFSSIDTKDNNSKNKDLLIQAASLGLTYTCRLLKLSDIFINYHHSHVHNPVLEALKNKHVHTATVLCVDLQIYYSMDSLDSHKQFQSSLTDIEMSVFKNILSSEDNISDSERKEIIEYLDNVKDNGESNSPEGRMLHLITKCGLVMLLHYIQTYTCFDLSDIIHSHINATILHVALIYEKANIIEYLSYMKTDFQTFILNDVSINTLLKIINNNTCQNIIERHLDISPSISSELSEEDVNILINRIKEEIDNISSESSHEKYKFEKDILIILKGKLYHNSNKPLVKENSINTSLDMDSVSLDKIVTQ</sequence>
<dbReference type="AlphaFoldDB" id="A0AAV2R925"/>
<gene>
    <name evidence="1" type="ORF">MNOR_LOCUS21421</name>
</gene>
<dbReference type="EMBL" id="CAXKWB010017221">
    <property type="protein sequence ID" value="CAL4118320.1"/>
    <property type="molecule type" value="Genomic_DNA"/>
</dbReference>
<name>A0AAV2R925_MEGNR</name>
<protein>
    <submittedName>
        <fullName evidence="1">Uncharacterized protein</fullName>
    </submittedName>
</protein>
<feature type="non-terminal residue" evidence="1">
    <location>
        <position position="1"/>
    </location>
</feature>
<dbReference type="Proteomes" id="UP001497623">
    <property type="component" value="Unassembled WGS sequence"/>
</dbReference>
<comment type="caution">
    <text evidence="1">The sequence shown here is derived from an EMBL/GenBank/DDBJ whole genome shotgun (WGS) entry which is preliminary data.</text>
</comment>
<evidence type="ECO:0000313" key="2">
    <source>
        <dbReference type="Proteomes" id="UP001497623"/>
    </source>
</evidence>
<proteinExistence type="predicted"/>
<reference evidence="1 2" key="1">
    <citation type="submission" date="2024-05" db="EMBL/GenBank/DDBJ databases">
        <authorList>
            <person name="Wallberg A."/>
        </authorList>
    </citation>
    <scope>NUCLEOTIDE SEQUENCE [LARGE SCALE GENOMIC DNA]</scope>
</reference>
<dbReference type="InterPro" id="IPR036770">
    <property type="entry name" value="Ankyrin_rpt-contain_sf"/>
</dbReference>
<keyword evidence="2" id="KW-1185">Reference proteome</keyword>
<dbReference type="Gene3D" id="1.25.40.20">
    <property type="entry name" value="Ankyrin repeat-containing domain"/>
    <property type="match status" value="1"/>
</dbReference>
<accession>A0AAV2R925</accession>
<evidence type="ECO:0000313" key="1">
    <source>
        <dbReference type="EMBL" id="CAL4118320.1"/>
    </source>
</evidence>